<evidence type="ECO:0000313" key="3">
    <source>
        <dbReference type="EMBL" id="QZT34517.1"/>
    </source>
</evidence>
<evidence type="ECO:0000313" key="2">
    <source>
        <dbReference type="EMBL" id="EGL83829.1"/>
    </source>
</evidence>
<dbReference type="EC" id="2.3.1.-" evidence="3"/>
<dbReference type="Proteomes" id="UP000825179">
    <property type="component" value="Chromosome"/>
</dbReference>
<dbReference type="PROSITE" id="PS51186">
    <property type="entry name" value="GNAT"/>
    <property type="match status" value="1"/>
</dbReference>
<sequence length="281" mass="31801">MEVYMYQQPEVFRQRVESYLLQKEDIHNLALGIINHLADPNSQYDDATHFFMATVEDAGQIKLVMVKSTSYLVLSSLENDLDEAMSVAVSYLLEHDLSIPGVIGVRSIADAFINHWKEKSQQPVTVAMKQRIYRLEEVNDVINCPGKCRAATSEDIEQVTKWIQAFSAEALEPVSSKEARDFAERCICKQSLYIWEDHVPVSMANSTRPTKNGIVINAVYTPPEYRNHGYATACVAALSQHLLNSGYHFCTLYTDLANPTSNSIYMKIGYRPIAESIVYKF</sequence>
<keyword evidence="5" id="KW-1185">Reference proteome</keyword>
<name>F5L4B1_CALTT</name>
<dbReference type="Gene3D" id="3.40.630.30">
    <property type="match status" value="1"/>
</dbReference>
<evidence type="ECO:0000313" key="4">
    <source>
        <dbReference type="Proteomes" id="UP000010716"/>
    </source>
</evidence>
<dbReference type="CDD" id="cd04301">
    <property type="entry name" value="NAT_SF"/>
    <property type="match status" value="1"/>
</dbReference>
<proteinExistence type="predicted"/>
<dbReference type="OrthoDB" id="3174529at2"/>
<protein>
    <submittedName>
        <fullName evidence="2">GCN5-related N-acetyltransferase</fullName>
    </submittedName>
    <submittedName>
        <fullName evidence="3">GNAT family N-acetyltransferase</fullName>
        <ecNumber evidence="3">2.3.1.-</ecNumber>
    </submittedName>
</protein>
<dbReference type="GO" id="GO:0016747">
    <property type="term" value="F:acyltransferase activity, transferring groups other than amino-acyl groups"/>
    <property type="evidence" value="ECO:0007669"/>
    <property type="project" value="InterPro"/>
</dbReference>
<dbReference type="InterPro" id="IPR013653">
    <property type="entry name" value="GCN5-like_dom"/>
</dbReference>
<keyword evidence="3" id="KW-0012">Acyltransferase</keyword>
<keyword evidence="2" id="KW-0808">Transferase</keyword>
<dbReference type="KEGG" id="cthu:HUR95_03840"/>
<dbReference type="InterPro" id="IPR000182">
    <property type="entry name" value="GNAT_dom"/>
</dbReference>
<dbReference type="InterPro" id="IPR016181">
    <property type="entry name" value="Acyl_CoA_acyltransferase"/>
</dbReference>
<dbReference type="SUPFAM" id="SSF55729">
    <property type="entry name" value="Acyl-CoA N-acyltransferases (Nat)"/>
    <property type="match status" value="1"/>
</dbReference>
<dbReference type="RefSeq" id="WP_007503011.1">
    <property type="nucleotide sequence ID" value="NZ_AFCE01000078.1"/>
</dbReference>
<dbReference type="Proteomes" id="UP000010716">
    <property type="component" value="Unassembled WGS sequence"/>
</dbReference>
<evidence type="ECO:0000259" key="1">
    <source>
        <dbReference type="PROSITE" id="PS51186"/>
    </source>
</evidence>
<dbReference type="EMBL" id="CP082237">
    <property type="protein sequence ID" value="QZT34517.1"/>
    <property type="molecule type" value="Genomic_DNA"/>
</dbReference>
<dbReference type="AlphaFoldDB" id="F5L4B1"/>
<evidence type="ECO:0000313" key="5">
    <source>
        <dbReference type="Proteomes" id="UP000825179"/>
    </source>
</evidence>
<accession>F5L4B1</accession>
<reference evidence="3" key="3">
    <citation type="submission" date="2021-08" db="EMBL/GenBank/DDBJ databases">
        <authorList>
            <person name="de Jong S."/>
            <person name="van den Broek M."/>
            <person name="Merkel A."/>
            <person name="de la Torre Cortes P."/>
            <person name="Kalamorz F."/>
            <person name="Cook G."/>
            <person name="van Loosdrecht M."/>
            <person name="McMillan D."/>
        </authorList>
    </citation>
    <scope>NUCLEOTIDE SEQUENCE</scope>
    <source>
        <strain evidence="3">TA2.A1</strain>
    </source>
</reference>
<dbReference type="eggNOG" id="COG3393">
    <property type="taxonomic scope" value="Bacteria"/>
</dbReference>
<gene>
    <name evidence="2" type="ORF">CathTA2_0623</name>
    <name evidence="3" type="ORF">HUR95_03840</name>
</gene>
<organism evidence="2 4">
    <name type="scientific">Caldalkalibacillus thermarum (strain TA2.A1)</name>
    <dbReference type="NCBI Taxonomy" id="986075"/>
    <lineage>
        <taxon>Bacteria</taxon>
        <taxon>Bacillati</taxon>
        <taxon>Bacillota</taxon>
        <taxon>Bacilli</taxon>
        <taxon>Bacillales</taxon>
        <taxon>Bacillaceae</taxon>
        <taxon>Caldalkalibacillus</taxon>
    </lineage>
</organism>
<dbReference type="Pfam" id="PF08445">
    <property type="entry name" value="FR47"/>
    <property type="match status" value="1"/>
</dbReference>
<reference evidence="3 5" key="2">
    <citation type="journal article" date="2020" name="Extremophiles">
        <title>Genomic analysis of Caldalkalibacillus thermarum TA2.A1 reveals aerobic alkaliphilic metabolism and evolutionary hallmarks linking alkaliphilic bacteria and plant life.</title>
        <authorList>
            <person name="de Jong S.I."/>
            <person name="van den Broek M.A."/>
            <person name="Merkel A.Y."/>
            <person name="de la Torre Cortes P."/>
            <person name="Kalamorz F."/>
            <person name="Cook G.M."/>
            <person name="van Loosdrecht M.C.M."/>
            <person name="McMillan D.G.G."/>
        </authorList>
    </citation>
    <scope>NUCLEOTIDE SEQUENCE [LARGE SCALE GENOMIC DNA]</scope>
    <source>
        <strain evidence="3 5">TA2.A1</strain>
    </source>
</reference>
<reference evidence="2 4" key="1">
    <citation type="journal article" date="2011" name="J. Bacteriol.">
        <title>Draft genome sequence of the thermoalkaliphilic Caldalkalibacillus thermarum strain TA2.A1.</title>
        <authorList>
            <person name="Kalamorz F."/>
            <person name="Keis S."/>
            <person name="McMillan D.G."/>
            <person name="Olsson K."/>
            <person name="Stanton J.A."/>
            <person name="Stockwell P."/>
            <person name="Black M.A."/>
            <person name="Klingeman D.M."/>
            <person name="Land M.L."/>
            <person name="Han C.S."/>
            <person name="Martin S.L."/>
            <person name="Becher S.A."/>
            <person name="Peddie C.J."/>
            <person name="Morgan H.W."/>
            <person name="Matthies D."/>
            <person name="Preiss L."/>
            <person name="Meier T."/>
            <person name="Brown S.D."/>
            <person name="Cook G.M."/>
        </authorList>
    </citation>
    <scope>NUCLEOTIDE SEQUENCE [LARGE SCALE GENOMIC DNA]</scope>
    <source>
        <strain evidence="2 4">TA2.A1</strain>
    </source>
</reference>
<feature type="domain" description="N-acetyltransferase" evidence="1">
    <location>
        <begin position="146"/>
        <end position="281"/>
    </location>
</feature>
<dbReference type="EMBL" id="AFCE01000078">
    <property type="protein sequence ID" value="EGL83829.1"/>
    <property type="molecule type" value="Genomic_DNA"/>
</dbReference>